<dbReference type="Pfam" id="PF01965">
    <property type="entry name" value="DJ-1_PfpI"/>
    <property type="match status" value="1"/>
</dbReference>
<dbReference type="Gene3D" id="3.40.50.880">
    <property type="match status" value="1"/>
</dbReference>
<dbReference type="GO" id="GO:0005737">
    <property type="term" value="C:cytoplasm"/>
    <property type="evidence" value="ECO:0007669"/>
    <property type="project" value="TreeGrafter"/>
</dbReference>
<dbReference type="CDD" id="cd03135">
    <property type="entry name" value="GATase1_DJ-1"/>
    <property type="match status" value="1"/>
</dbReference>
<sequence>MTQILVPLANGFEEIEAISIIDICRRGGLDVIVAGVDGKTAMGAHNIPIVTDCLITEINANDLDMIVLPGGWGGTEALAKNTTVQSLLKQMQKDDKLIGAICAAPYALDAAGVLSDNYTCYPSIENKIRLEGYSNDQHTIIDGKVMTSQGVGTAICFALEIVKTLKGDDTYQTLKKEILTVC</sequence>
<evidence type="ECO:0000313" key="2">
    <source>
        <dbReference type="EMBL" id="SFV77268.1"/>
    </source>
</evidence>
<proteinExistence type="predicted"/>
<evidence type="ECO:0000259" key="1">
    <source>
        <dbReference type="Pfam" id="PF01965"/>
    </source>
</evidence>
<protein>
    <submittedName>
        <fullName evidence="2">DJ-1/YajL/PfpI superfamily, includes chaperone protein YajL (Former ThiJ), parkinsonism-associated protein DJ-1, peptidases PfpI, Hsp31</fullName>
    </submittedName>
</protein>
<reference evidence="2" key="1">
    <citation type="submission" date="2016-10" db="EMBL/GenBank/DDBJ databases">
        <authorList>
            <person name="de Groot N.N."/>
        </authorList>
    </citation>
    <scope>NUCLEOTIDE SEQUENCE</scope>
</reference>
<dbReference type="AlphaFoldDB" id="A0A1W1D9I5"/>
<dbReference type="InterPro" id="IPR029062">
    <property type="entry name" value="Class_I_gatase-like"/>
</dbReference>
<organism evidence="2">
    <name type="scientific">hydrothermal vent metagenome</name>
    <dbReference type="NCBI Taxonomy" id="652676"/>
    <lineage>
        <taxon>unclassified sequences</taxon>
        <taxon>metagenomes</taxon>
        <taxon>ecological metagenomes</taxon>
    </lineage>
</organism>
<dbReference type="InterPro" id="IPR050325">
    <property type="entry name" value="Prot/Nucl_acid_deglycase"/>
</dbReference>
<dbReference type="SUPFAM" id="SSF52317">
    <property type="entry name" value="Class I glutamine amidotransferase-like"/>
    <property type="match status" value="1"/>
</dbReference>
<name>A0A1W1D9I5_9ZZZZ</name>
<dbReference type="PANTHER" id="PTHR48094:SF12">
    <property type="entry name" value="PARKINSON DISEASE PROTEIN 7 HOMOLOG"/>
    <property type="match status" value="1"/>
</dbReference>
<accession>A0A1W1D9I5</accession>
<gene>
    <name evidence="2" type="ORF">MNB_SUP05-10-224</name>
</gene>
<feature type="domain" description="DJ-1/PfpI" evidence="1">
    <location>
        <begin position="3"/>
        <end position="163"/>
    </location>
</feature>
<dbReference type="PANTHER" id="PTHR48094">
    <property type="entry name" value="PROTEIN/NUCLEIC ACID DEGLYCASE DJ-1-RELATED"/>
    <property type="match status" value="1"/>
</dbReference>
<dbReference type="NCBIfam" id="TIGR01383">
    <property type="entry name" value="not_thiJ"/>
    <property type="match status" value="1"/>
</dbReference>
<dbReference type="InterPro" id="IPR002818">
    <property type="entry name" value="DJ-1/PfpI"/>
</dbReference>
<dbReference type="EMBL" id="FPHQ01000174">
    <property type="protein sequence ID" value="SFV77268.1"/>
    <property type="molecule type" value="Genomic_DNA"/>
</dbReference>
<dbReference type="InterPro" id="IPR006287">
    <property type="entry name" value="DJ-1"/>
</dbReference>